<accession>A0A978UHJ8</accession>
<organism evidence="4 5">
    <name type="scientific">Ziziphus jujuba var. spinosa</name>
    <dbReference type="NCBI Taxonomy" id="714518"/>
    <lineage>
        <taxon>Eukaryota</taxon>
        <taxon>Viridiplantae</taxon>
        <taxon>Streptophyta</taxon>
        <taxon>Embryophyta</taxon>
        <taxon>Tracheophyta</taxon>
        <taxon>Spermatophyta</taxon>
        <taxon>Magnoliopsida</taxon>
        <taxon>eudicotyledons</taxon>
        <taxon>Gunneridae</taxon>
        <taxon>Pentapetalae</taxon>
        <taxon>rosids</taxon>
        <taxon>fabids</taxon>
        <taxon>Rosales</taxon>
        <taxon>Rhamnaceae</taxon>
        <taxon>Paliureae</taxon>
        <taxon>Ziziphus</taxon>
    </lineage>
</organism>
<reference evidence="4" key="1">
    <citation type="journal article" date="2021" name="Front. Plant Sci.">
        <title>Chromosome-Scale Genome Assembly for Chinese Sour Jujube and Insights Into Its Genome Evolution and Domestication Signature.</title>
        <authorList>
            <person name="Shen L.-Y."/>
            <person name="Luo H."/>
            <person name="Wang X.-L."/>
            <person name="Wang X.-M."/>
            <person name="Qiu X.-J."/>
            <person name="Liu H."/>
            <person name="Zhou S.-S."/>
            <person name="Jia K.-H."/>
            <person name="Nie S."/>
            <person name="Bao Y.-T."/>
            <person name="Zhang R.-G."/>
            <person name="Yun Q.-Z."/>
            <person name="Chai Y.-H."/>
            <person name="Lu J.-Y."/>
            <person name="Li Y."/>
            <person name="Zhao S.-W."/>
            <person name="Mao J.-F."/>
            <person name="Jia S.-G."/>
            <person name="Mao Y.-M."/>
        </authorList>
    </citation>
    <scope>NUCLEOTIDE SEQUENCE</scope>
    <source>
        <strain evidence="4">AT0</strain>
        <tissue evidence="4">Leaf</tissue>
    </source>
</reference>
<dbReference type="AlphaFoldDB" id="A0A978UHJ8"/>
<comment type="caution">
    <text evidence="4">The sequence shown here is derived from an EMBL/GenBank/DDBJ whole genome shotgun (WGS) entry which is preliminary data.</text>
</comment>
<dbReference type="GO" id="GO:0008270">
    <property type="term" value="F:zinc ion binding"/>
    <property type="evidence" value="ECO:0007669"/>
    <property type="project" value="UniProtKB-KW"/>
</dbReference>
<dbReference type="PANTHER" id="PTHR42647">
    <property type="entry name" value="SBP (S-RIBONUCLEASE BINDING PROTEIN) FAMILY PROTEIN"/>
    <property type="match status" value="1"/>
</dbReference>
<evidence type="ECO:0000256" key="2">
    <source>
        <dbReference type="ARBA" id="ARBA00022771"/>
    </source>
</evidence>
<name>A0A978UHJ8_ZIZJJ</name>
<proteinExistence type="predicted"/>
<dbReference type="GO" id="GO:0043067">
    <property type="term" value="P:regulation of programmed cell death"/>
    <property type="evidence" value="ECO:0007669"/>
    <property type="project" value="TreeGrafter"/>
</dbReference>
<sequence>MVSTIQQGITMKLKEKDDEIQRMGKLNWVLQERVKSQWVENQIWRDLAHTNEATANSLRSDLEQVLAHVGEDRHASAAGNDQAAVVEDDAKLSPNSLMAKSLFRVAKLSGLSHGPAFCGSPVFTPSGLTRVLVLSGLFWVSSSCQLSQMIPCPCTIPESRASELFGQFKFFCHFGSLGSWRHSTIPDTVEVVANVVQAMLKTLGF</sequence>
<keyword evidence="1" id="KW-0479">Metal-binding</keyword>
<evidence type="ECO:0000256" key="3">
    <source>
        <dbReference type="ARBA" id="ARBA00022833"/>
    </source>
</evidence>
<protein>
    <submittedName>
        <fullName evidence="4">Uncharacterized protein</fullName>
    </submittedName>
</protein>
<dbReference type="PANTHER" id="PTHR42647:SF55">
    <property type="entry name" value="BOI-RELATED E3 UBIQUITIN-PROTEIN LIGASE 1"/>
    <property type="match status" value="1"/>
</dbReference>
<evidence type="ECO:0000313" key="5">
    <source>
        <dbReference type="Proteomes" id="UP000813462"/>
    </source>
</evidence>
<gene>
    <name evidence="4" type="ORF">FEM48_Zijuj11G0071800</name>
</gene>
<keyword evidence="2" id="KW-0863">Zinc-finger</keyword>
<dbReference type="GO" id="GO:0004842">
    <property type="term" value="F:ubiquitin-protein transferase activity"/>
    <property type="evidence" value="ECO:0007669"/>
    <property type="project" value="TreeGrafter"/>
</dbReference>
<dbReference type="EMBL" id="JAEACU010000011">
    <property type="protein sequence ID" value="KAH7514279.1"/>
    <property type="molecule type" value="Genomic_DNA"/>
</dbReference>
<dbReference type="Proteomes" id="UP000813462">
    <property type="component" value="Unassembled WGS sequence"/>
</dbReference>
<evidence type="ECO:0000313" key="4">
    <source>
        <dbReference type="EMBL" id="KAH7514279.1"/>
    </source>
</evidence>
<evidence type="ECO:0000256" key="1">
    <source>
        <dbReference type="ARBA" id="ARBA00022723"/>
    </source>
</evidence>
<keyword evidence="3" id="KW-0862">Zinc</keyword>